<evidence type="ECO:0008006" key="10">
    <source>
        <dbReference type="Google" id="ProtNLM"/>
    </source>
</evidence>
<sequence>MRAIIAVPATLLLIIRAHRRKSLTPVGILAAAITATIHALHPSPLPFTLLVTFFLLGTTATKVKHEVKATLTLSSSGSSGGEGPRTSVQVFANSLAASLLVLRHLWVYGLSTQDKICFGGTEATRHADLLLMGIMANYAAVTADTLSSELGILSKGKPLLITSLRAVPPGTNGGVSGAGLLAGIGGAAVIAANCCLLLDLCDGPRQGGEVMLLAKVFVLLTGLGTVGTLLDSLLGAVLQASVVDRRSGKIVEGAGGVKVLTRSGRGGSQGAAVARPAGGGSSSTGKGKEKADLHESRVINSGRDVLDNNQINLLMASIVSGLGVFAGTLL</sequence>
<dbReference type="EMBL" id="JAVRRD010000020">
    <property type="protein sequence ID" value="KAK5048905.1"/>
    <property type="molecule type" value="Genomic_DNA"/>
</dbReference>
<gene>
    <name evidence="8" type="ORF">LTR84_005325</name>
</gene>
<dbReference type="GO" id="GO:0016020">
    <property type="term" value="C:membrane"/>
    <property type="evidence" value="ECO:0007669"/>
    <property type="project" value="UniProtKB-SubCell"/>
</dbReference>
<evidence type="ECO:0000256" key="5">
    <source>
        <dbReference type="ARBA" id="ARBA00023136"/>
    </source>
</evidence>
<evidence type="ECO:0000313" key="8">
    <source>
        <dbReference type="EMBL" id="KAK5048905.1"/>
    </source>
</evidence>
<dbReference type="PANTHER" id="PTHR13353:SF5">
    <property type="entry name" value="TRANSMEMBRANE PROTEIN 19"/>
    <property type="match status" value="1"/>
</dbReference>
<feature type="transmembrane region" description="Helical" evidence="7">
    <location>
        <begin position="27"/>
        <end position="56"/>
    </location>
</feature>
<dbReference type="RefSeq" id="XP_064704110.1">
    <property type="nucleotide sequence ID" value="XM_064848896.1"/>
</dbReference>
<evidence type="ECO:0000313" key="9">
    <source>
        <dbReference type="Proteomes" id="UP001358417"/>
    </source>
</evidence>
<feature type="region of interest" description="Disordered" evidence="6">
    <location>
        <begin position="262"/>
        <end position="294"/>
    </location>
</feature>
<dbReference type="GeneID" id="89973503"/>
<dbReference type="PANTHER" id="PTHR13353">
    <property type="entry name" value="TRANSMEMBRANE PROTEIN 19"/>
    <property type="match status" value="1"/>
</dbReference>
<name>A0AAV9N3E8_9EURO</name>
<comment type="subcellular location">
    <subcellularLocation>
        <location evidence="1">Membrane</location>
        <topology evidence="1">Multi-pass membrane protein</topology>
    </subcellularLocation>
</comment>
<evidence type="ECO:0000256" key="4">
    <source>
        <dbReference type="ARBA" id="ARBA00022989"/>
    </source>
</evidence>
<evidence type="ECO:0000256" key="7">
    <source>
        <dbReference type="SAM" id="Phobius"/>
    </source>
</evidence>
<evidence type="ECO:0000256" key="1">
    <source>
        <dbReference type="ARBA" id="ARBA00004141"/>
    </source>
</evidence>
<proteinExistence type="inferred from homology"/>
<keyword evidence="4 7" id="KW-1133">Transmembrane helix</keyword>
<comment type="similarity">
    <text evidence="2">Belongs to the TMEM19 family.</text>
</comment>
<keyword evidence="9" id="KW-1185">Reference proteome</keyword>
<keyword evidence="5 7" id="KW-0472">Membrane</keyword>
<dbReference type="InterPro" id="IPR002794">
    <property type="entry name" value="DUF92_TMEM19"/>
</dbReference>
<evidence type="ECO:0000256" key="6">
    <source>
        <dbReference type="SAM" id="MobiDB-lite"/>
    </source>
</evidence>
<dbReference type="Pfam" id="PF01940">
    <property type="entry name" value="DUF92"/>
    <property type="match status" value="1"/>
</dbReference>
<evidence type="ECO:0000256" key="3">
    <source>
        <dbReference type="ARBA" id="ARBA00022692"/>
    </source>
</evidence>
<reference evidence="8 9" key="1">
    <citation type="submission" date="2023-08" db="EMBL/GenBank/DDBJ databases">
        <title>Black Yeasts Isolated from many extreme environments.</title>
        <authorList>
            <person name="Coleine C."/>
            <person name="Stajich J.E."/>
            <person name="Selbmann L."/>
        </authorList>
    </citation>
    <scope>NUCLEOTIDE SEQUENCE [LARGE SCALE GENOMIC DNA]</scope>
    <source>
        <strain evidence="8 9">CCFEE 5792</strain>
    </source>
</reference>
<accession>A0AAV9N3E8</accession>
<comment type="caution">
    <text evidence="8">The sequence shown here is derived from an EMBL/GenBank/DDBJ whole genome shotgun (WGS) entry which is preliminary data.</text>
</comment>
<organism evidence="8 9">
    <name type="scientific">Exophiala bonariae</name>
    <dbReference type="NCBI Taxonomy" id="1690606"/>
    <lineage>
        <taxon>Eukaryota</taxon>
        <taxon>Fungi</taxon>
        <taxon>Dikarya</taxon>
        <taxon>Ascomycota</taxon>
        <taxon>Pezizomycotina</taxon>
        <taxon>Eurotiomycetes</taxon>
        <taxon>Chaetothyriomycetidae</taxon>
        <taxon>Chaetothyriales</taxon>
        <taxon>Herpotrichiellaceae</taxon>
        <taxon>Exophiala</taxon>
    </lineage>
</organism>
<protein>
    <recommendedName>
        <fullName evidence="10">TIGR00297 family protein</fullName>
    </recommendedName>
</protein>
<dbReference type="Proteomes" id="UP001358417">
    <property type="component" value="Unassembled WGS sequence"/>
</dbReference>
<keyword evidence="3 7" id="KW-0812">Transmembrane</keyword>
<dbReference type="AlphaFoldDB" id="A0AAV9N3E8"/>
<evidence type="ECO:0000256" key="2">
    <source>
        <dbReference type="ARBA" id="ARBA00009012"/>
    </source>
</evidence>